<dbReference type="OrthoDB" id="5421239at2759"/>
<comment type="caution">
    <text evidence="1">The sequence shown here is derived from an EMBL/GenBank/DDBJ whole genome shotgun (WGS) entry which is preliminary data.</text>
</comment>
<dbReference type="Proteomes" id="UP000758603">
    <property type="component" value="Unassembled WGS sequence"/>
</dbReference>
<reference evidence="1" key="1">
    <citation type="journal article" date="2021" name="Nat. Commun.">
        <title>Genetic determinants of endophytism in the Arabidopsis root mycobiome.</title>
        <authorList>
            <person name="Mesny F."/>
            <person name="Miyauchi S."/>
            <person name="Thiergart T."/>
            <person name="Pickel B."/>
            <person name="Atanasova L."/>
            <person name="Karlsson M."/>
            <person name="Huettel B."/>
            <person name="Barry K.W."/>
            <person name="Haridas S."/>
            <person name="Chen C."/>
            <person name="Bauer D."/>
            <person name="Andreopoulos W."/>
            <person name="Pangilinan J."/>
            <person name="LaButti K."/>
            <person name="Riley R."/>
            <person name="Lipzen A."/>
            <person name="Clum A."/>
            <person name="Drula E."/>
            <person name="Henrissat B."/>
            <person name="Kohler A."/>
            <person name="Grigoriev I.V."/>
            <person name="Martin F.M."/>
            <person name="Hacquard S."/>
        </authorList>
    </citation>
    <scope>NUCLEOTIDE SEQUENCE</scope>
    <source>
        <strain evidence="1">MPI-SDFR-AT-0073</strain>
    </source>
</reference>
<evidence type="ECO:0000313" key="1">
    <source>
        <dbReference type="EMBL" id="KAH6655801.1"/>
    </source>
</evidence>
<name>A0A9P8UP10_9PEZI</name>
<dbReference type="GeneID" id="70137679"/>
<dbReference type="AlphaFoldDB" id="A0A9P8UP10"/>
<evidence type="ECO:0000313" key="2">
    <source>
        <dbReference type="Proteomes" id="UP000758603"/>
    </source>
</evidence>
<accession>A0A9P8UP10</accession>
<dbReference type="InterPro" id="IPR025893">
    <property type="entry name" value="Tocopherol_cyclase"/>
</dbReference>
<sequence>MEHHAPHPSAAFEGHYSKFDLPSGAHLALIICEVRGAKRRPYMVSFTYVPQDSATSEIYQKEVWVDKIDMKRDANGHSFNLNVPGMGFARWSEDGSTEYRLKHPDFTIKAKANPGTPWSPRTYTPESLLVYLPLPLHWHVQSLASKCALDLQIPEYDLPSVDRSGTAMLHEEKNWANSFPSAHMWLQARNGDRGFCCVGGQILGMEAFLLGYRSKNLNVDFRPPFAVRLAGLSPFMSYKTDWENRTFELSVQSFRQKLTVKASAPKGTFFSLSSPFPDGHRENFLGQSFQATFEVKLYESGWFGPWQLIREDKFAAASLEFGGGYYPPAGSEQRSH</sequence>
<proteinExistence type="predicted"/>
<protein>
    <submittedName>
        <fullName evidence="1">Uncharacterized protein</fullName>
    </submittedName>
</protein>
<organism evidence="1 2">
    <name type="scientific">Truncatella angustata</name>
    <dbReference type="NCBI Taxonomy" id="152316"/>
    <lineage>
        <taxon>Eukaryota</taxon>
        <taxon>Fungi</taxon>
        <taxon>Dikarya</taxon>
        <taxon>Ascomycota</taxon>
        <taxon>Pezizomycotina</taxon>
        <taxon>Sordariomycetes</taxon>
        <taxon>Xylariomycetidae</taxon>
        <taxon>Amphisphaeriales</taxon>
        <taxon>Sporocadaceae</taxon>
        <taxon>Truncatella</taxon>
    </lineage>
</organism>
<dbReference type="RefSeq" id="XP_045960066.1">
    <property type="nucleotide sequence ID" value="XM_046108788.1"/>
</dbReference>
<dbReference type="PANTHER" id="PTHR35309">
    <property type="match status" value="1"/>
</dbReference>
<keyword evidence="2" id="KW-1185">Reference proteome</keyword>
<dbReference type="GO" id="GO:0009976">
    <property type="term" value="F:tocopherol cyclase activity"/>
    <property type="evidence" value="ECO:0007669"/>
    <property type="project" value="InterPro"/>
</dbReference>
<dbReference type="EMBL" id="JAGPXC010000003">
    <property type="protein sequence ID" value="KAH6655801.1"/>
    <property type="molecule type" value="Genomic_DNA"/>
</dbReference>
<gene>
    <name evidence="1" type="ORF">BKA67DRAFT_675778</name>
</gene>
<dbReference type="PANTHER" id="PTHR35309:SF4">
    <property type="entry name" value="TOCOPHEROL CYCLASE"/>
    <property type="match status" value="1"/>
</dbReference>